<name>A0A0C9XWP6_9AGAR</name>
<accession>A0A0C9XWP6</accession>
<keyword evidence="2" id="KW-1185">Reference proteome</keyword>
<evidence type="ECO:0000313" key="2">
    <source>
        <dbReference type="Proteomes" id="UP000054477"/>
    </source>
</evidence>
<feature type="non-terminal residue" evidence="1">
    <location>
        <position position="54"/>
    </location>
</feature>
<reference evidence="1 2" key="1">
    <citation type="submission" date="2014-04" db="EMBL/GenBank/DDBJ databases">
        <authorList>
            <consortium name="DOE Joint Genome Institute"/>
            <person name="Kuo A."/>
            <person name="Kohler A."/>
            <person name="Nagy L.G."/>
            <person name="Floudas D."/>
            <person name="Copeland A."/>
            <person name="Barry K.W."/>
            <person name="Cichocki N."/>
            <person name="Veneault-Fourrey C."/>
            <person name="LaButti K."/>
            <person name="Lindquist E.A."/>
            <person name="Lipzen A."/>
            <person name="Lundell T."/>
            <person name="Morin E."/>
            <person name="Murat C."/>
            <person name="Sun H."/>
            <person name="Tunlid A."/>
            <person name="Henrissat B."/>
            <person name="Grigoriev I.V."/>
            <person name="Hibbett D.S."/>
            <person name="Martin F."/>
            <person name="Nordberg H.P."/>
            <person name="Cantor M.N."/>
            <person name="Hua S.X."/>
        </authorList>
    </citation>
    <scope>NUCLEOTIDE SEQUENCE [LARGE SCALE GENOMIC DNA]</scope>
    <source>
        <strain evidence="1 2">LaAM-08-1</strain>
    </source>
</reference>
<gene>
    <name evidence="1" type="ORF">K443DRAFT_100536</name>
</gene>
<reference evidence="2" key="2">
    <citation type="submission" date="2015-01" db="EMBL/GenBank/DDBJ databases">
        <title>Evolutionary Origins and Diversification of the Mycorrhizal Mutualists.</title>
        <authorList>
            <consortium name="DOE Joint Genome Institute"/>
            <consortium name="Mycorrhizal Genomics Consortium"/>
            <person name="Kohler A."/>
            <person name="Kuo A."/>
            <person name="Nagy L.G."/>
            <person name="Floudas D."/>
            <person name="Copeland A."/>
            <person name="Barry K.W."/>
            <person name="Cichocki N."/>
            <person name="Veneault-Fourrey C."/>
            <person name="LaButti K."/>
            <person name="Lindquist E.A."/>
            <person name="Lipzen A."/>
            <person name="Lundell T."/>
            <person name="Morin E."/>
            <person name="Murat C."/>
            <person name="Riley R."/>
            <person name="Ohm R."/>
            <person name="Sun H."/>
            <person name="Tunlid A."/>
            <person name="Henrissat B."/>
            <person name="Grigoriev I.V."/>
            <person name="Hibbett D.S."/>
            <person name="Martin F."/>
        </authorList>
    </citation>
    <scope>NUCLEOTIDE SEQUENCE [LARGE SCALE GENOMIC DNA]</scope>
    <source>
        <strain evidence="2">LaAM-08-1</strain>
    </source>
</reference>
<evidence type="ECO:0000313" key="1">
    <source>
        <dbReference type="EMBL" id="KIK00358.1"/>
    </source>
</evidence>
<proteinExistence type="predicted"/>
<dbReference type="EMBL" id="KN838627">
    <property type="protein sequence ID" value="KIK00358.1"/>
    <property type="molecule type" value="Genomic_DNA"/>
</dbReference>
<dbReference type="Proteomes" id="UP000054477">
    <property type="component" value="Unassembled WGS sequence"/>
</dbReference>
<dbReference type="HOGENOM" id="CLU_3056006_0_0_1"/>
<protein>
    <submittedName>
        <fullName evidence="1">Uncharacterized protein</fullName>
    </submittedName>
</protein>
<sequence>IFTKHGNWQLQLIPNVGNCNWKKNGLWFSPVQCYTGPANTRTNSLSRKNLKLFS</sequence>
<organism evidence="1 2">
    <name type="scientific">Laccaria amethystina LaAM-08-1</name>
    <dbReference type="NCBI Taxonomy" id="1095629"/>
    <lineage>
        <taxon>Eukaryota</taxon>
        <taxon>Fungi</taxon>
        <taxon>Dikarya</taxon>
        <taxon>Basidiomycota</taxon>
        <taxon>Agaricomycotina</taxon>
        <taxon>Agaricomycetes</taxon>
        <taxon>Agaricomycetidae</taxon>
        <taxon>Agaricales</taxon>
        <taxon>Agaricineae</taxon>
        <taxon>Hydnangiaceae</taxon>
        <taxon>Laccaria</taxon>
    </lineage>
</organism>
<dbReference type="AlphaFoldDB" id="A0A0C9XWP6"/>